<evidence type="ECO:0000313" key="4">
    <source>
        <dbReference type="Proteomes" id="UP000276741"/>
    </source>
</evidence>
<reference evidence="4" key="2">
    <citation type="submission" date="2018-04" db="EMBL/GenBank/DDBJ databases">
        <title>Complete genome sequence of Sulfodiicoccus acidiphilus strain HS-1.</title>
        <authorList>
            <person name="Sakai H.D."/>
            <person name="Kurosawa N."/>
        </authorList>
    </citation>
    <scope>NUCLEOTIDE SEQUENCE [LARGE SCALE GENOMIC DNA]</scope>
    <source>
        <strain evidence="4">HS-1</strain>
    </source>
</reference>
<feature type="domain" description="NurA" evidence="1">
    <location>
        <begin position="49"/>
        <end position="264"/>
    </location>
</feature>
<dbReference type="Proteomes" id="UP000616143">
    <property type="component" value="Unassembled WGS sequence"/>
</dbReference>
<dbReference type="GeneID" id="38666206"/>
<sequence>MIKKVLEQVTLHWPEVCADPLPSPNSFPDRVKLAVRESWKEFTPSPVQASVAAVDGGMFYRETRGGVIYAVDAEVLVHDETTRVLLEDARVGVLRPGKNGKDVVGAHMSMMELRLASNSLDSADLVLMDGSLKAKLNLLKKDSLNELKVDLTRAIDPVIHAPNVLWISKTSRASSMGLGYPDHYLYEVLTASPGFSDLREVRLGSFFNVTLLESFVRLEKGGPVLKLEWTSGADIKELLSLLTSVPIIRGYPYPLLKVHFDVRFGTEDRETILSTLGLKVDKVADWWPSQFY</sequence>
<name>A0A348B2B2_9CREN</name>
<evidence type="ECO:0000259" key="1">
    <source>
        <dbReference type="SMART" id="SM00933"/>
    </source>
</evidence>
<dbReference type="EMBL" id="BMQS01000004">
    <property type="protein sequence ID" value="GGT90330.1"/>
    <property type="molecule type" value="Genomic_DNA"/>
</dbReference>
<dbReference type="KEGG" id="sacd:HS1genome_0703"/>
<keyword evidence="4" id="KW-1185">Reference proteome</keyword>
<evidence type="ECO:0000313" key="2">
    <source>
        <dbReference type="EMBL" id="BBD72314.1"/>
    </source>
</evidence>
<dbReference type="AlphaFoldDB" id="A0A348B2B2"/>
<evidence type="ECO:0000313" key="3">
    <source>
        <dbReference type="EMBL" id="GGT90330.1"/>
    </source>
</evidence>
<proteinExistence type="predicted"/>
<organism evidence="2 4">
    <name type="scientific">Sulfodiicoccus acidiphilus</name>
    <dbReference type="NCBI Taxonomy" id="1670455"/>
    <lineage>
        <taxon>Archaea</taxon>
        <taxon>Thermoproteota</taxon>
        <taxon>Thermoprotei</taxon>
        <taxon>Sulfolobales</taxon>
        <taxon>Sulfolobaceae</taxon>
        <taxon>Sulfodiicoccus</taxon>
    </lineage>
</organism>
<dbReference type="OrthoDB" id="33831at2157"/>
<gene>
    <name evidence="3" type="ORF">GCM10007116_05170</name>
    <name evidence="2" type="ORF">HS1genome_0703</name>
</gene>
<dbReference type="SMART" id="SM00933">
    <property type="entry name" value="NurA"/>
    <property type="match status" value="1"/>
</dbReference>
<dbReference type="Pfam" id="PF09376">
    <property type="entry name" value="NurA"/>
    <property type="match status" value="1"/>
</dbReference>
<dbReference type="Proteomes" id="UP000276741">
    <property type="component" value="Chromosome"/>
</dbReference>
<reference evidence="3" key="1">
    <citation type="journal article" date="2014" name="Int. J. Syst. Evol. Microbiol.">
        <title>Complete genome sequence of Corynebacterium casei LMG S-19264T (=DSM 44701T), isolated from a smear-ripened cheese.</title>
        <authorList>
            <consortium name="US DOE Joint Genome Institute (JGI-PGF)"/>
            <person name="Walter F."/>
            <person name="Albersmeier A."/>
            <person name="Kalinowski J."/>
            <person name="Ruckert C."/>
        </authorList>
    </citation>
    <scope>NUCLEOTIDE SEQUENCE</scope>
    <source>
        <strain evidence="3">JCM 31740</strain>
    </source>
</reference>
<protein>
    <recommendedName>
        <fullName evidence="1">NurA domain-containing protein</fullName>
    </recommendedName>
</protein>
<reference evidence="2" key="3">
    <citation type="journal article" date="2019" name="BMC Res. Notes">
        <title>Complete genome sequence of the Sulfodiicoccus acidiphilus strain HS-1T, the first crenarchaeon that lacks polB3, isolated from an acidic hot spring in Ohwaku-dani, Hakone, Japan.</title>
        <authorList>
            <person name="Sakai H.D."/>
            <person name="Kurosawa N."/>
        </authorList>
    </citation>
    <scope>NUCLEOTIDE SEQUENCE</scope>
    <source>
        <strain evidence="2">HS-1</strain>
    </source>
</reference>
<dbReference type="RefSeq" id="WP_126449651.1">
    <property type="nucleotide sequence ID" value="NZ_AP018553.1"/>
</dbReference>
<accession>A0A348B2B2</accession>
<reference evidence="3" key="4">
    <citation type="submission" date="2020-09" db="EMBL/GenBank/DDBJ databases">
        <authorList>
            <person name="Sun Q."/>
            <person name="Ohkuma M."/>
        </authorList>
    </citation>
    <scope>NUCLEOTIDE SEQUENCE</scope>
    <source>
        <strain evidence="3">JCM 31740</strain>
    </source>
</reference>
<dbReference type="EMBL" id="AP018553">
    <property type="protein sequence ID" value="BBD72314.1"/>
    <property type="molecule type" value="Genomic_DNA"/>
</dbReference>
<dbReference type="InterPro" id="IPR018977">
    <property type="entry name" value="NurA_domain"/>
</dbReference>